<accession>A0A0D0IT35</accession>
<dbReference type="InterPro" id="IPR020574">
    <property type="entry name" value="Ribosomal_uS9_CS"/>
</dbReference>
<evidence type="ECO:0000313" key="8">
    <source>
        <dbReference type="EMBL" id="KIP60099.1"/>
    </source>
</evidence>
<dbReference type="InterPro" id="IPR020568">
    <property type="entry name" value="Ribosomal_Su5_D2-typ_SF"/>
</dbReference>
<proteinExistence type="inferred from homology"/>
<dbReference type="PANTHER" id="PTHR21569">
    <property type="entry name" value="RIBOSOMAL PROTEIN S9"/>
    <property type="match status" value="1"/>
</dbReference>
<dbReference type="GeneID" id="93484473"/>
<evidence type="ECO:0000256" key="6">
    <source>
        <dbReference type="RuleBase" id="RU003815"/>
    </source>
</evidence>
<dbReference type="AlphaFoldDB" id="A0A0D0IT35"/>
<dbReference type="PROSITE" id="PS00360">
    <property type="entry name" value="RIBOSOMAL_S9"/>
    <property type="match status" value="1"/>
</dbReference>
<dbReference type="PANTHER" id="PTHR21569:SF1">
    <property type="entry name" value="SMALL RIBOSOMAL SUBUNIT PROTEIN US9M"/>
    <property type="match status" value="1"/>
</dbReference>
<dbReference type="Gene3D" id="3.30.230.10">
    <property type="match status" value="1"/>
</dbReference>
<dbReference type="OrthoDB" id="9803965at2"/>
<reference evidence="8 9" key="1">
    <citation type="submission" date="2015-01" db="EMBL/GenBank/DDBJ databases">
        <title>Comparative genomics of non-oral Prevotella species.</title>
        <authorList>
            <person name="Accetto T."/>
            <person name="Nograsek B."/>
            <person name="Avgustin G."/>
        </authorList>
    </citation>
    <scope>NUCLEOTIDE SEQUENCE [LARGE SCALE GENOMIC DNA]</scope>
    <source>
        <strain evidence="8 9">P5-119</strain>
    </source>
</reference>
<dbReference type="HAMAP" id="MF_00532_B">
    <property type="entry name" value="Ribosomal_uS9_B"/>
    <property type="match status" value="1"/>
</dbReference>
<feature type="compositionally biased region" description="Basic residues" evidence="7">
    <location>
        <begin position="114"/>
        <end position="128"/>
    </location>
</feature>
<comment type="similarity">
    <text evidence="1 5 6">Belongs to the universal ribosomal protein uS9 family.</text>
</comment>
<dbReference type="EMBL" id="JXQK01000088">
    <property type="protein sequence ID" value="KIP60099.1"/>
    <property type="molecule type" value="Genomic_DNA"/>
</dbReference>
<dbReference type="InterPro" id="IPR023035">
    <property type="entry name" value="Ribosomal_uS9_bac/plastid"/>
</dbReference>
<dbReference type="RefSeq" id="WP_042520160.1">
    <property type="nucleotide sequence ID" value="NZ_DAIPDX010000050.1"/>
</dbReference>
<organism evidence="8 9">
    <name type="scientific">Prevotella pectinovora</name>
    <dbReference type="NCBI Taxonomy" id="1602169"/>
    <lineage>
        <taxon>Bacteria</taxon>
        <taxon>Pseudomonadati</taxon>
        <taxon>Bacteroidota</taxon>
        <taxon>Bacteroidia</taxon>
        <taxon>Bacteroidales</taxon>
        <taxon>Prevotellaceae</taxon>
        <taxon>Prevotella</taxon>
    </lineage>
</organism>
<dbReference type="InterPro" id="IPR014721">
    <property type="entry name" value="Ribsml_uS5_D2-typ_fold_subgr"/>
</dbReference>
<dbReference type="GO" id="GO:0022627">
    <property type="term" value="C:cytosolic small ribosomal subunit"/>
    <property type="evidence" value="ECO:0007669"/>
    <property type="project" value="TreeGrafter"/>
</dbReference>
<dbReference type="NCBIfam" id="NF001099">
    <property type="entry name" value="PRK00132.1"/>
    <property type="match status" value="1"/>
</dbReference>
<gene>
    <name evidence="5" type="primary">rpsI</name>
    <name evidence="8" type="ORF">ST44_12220</name>
</gene>
<dbReference type="InterPro" id="IPR000754">
    <property type="entry name" value="Ribosomal_uS9"/>
</dbReference>
<dbReference type="FunFam" id="3.30.230.10:FF:000001">
    <property type="entry name" value="30S ribosomal protein S9"/>
    <property type="match status" value="1"/>
</dbReference>
<comment type="caution">
    <text evidence="8">The sequence shown here is derived from an EMBL/GenBank/DDBJ whole genome shotgun (WGS) entry which is preliminary data.</text>
</comment>
<dbReference type="STRING" id="1602171.ST44_12220"/>
<feature type="region of interest" description="Disordered" evidence="7">
    <location>
        <begin position="99"/>
        <end position="128"/>
    </location>
</feature>
<feature type="compositionally biased region" description="Basic and acidic residues" evidence="7">
    <location>
        <begin position="99"/>
        <end position="113"/>
    </location>
</feature>
<dbReference type="Proteomes" id="UP000032046">
    <property type="component" value="Unassembled WGS sequence"/>
</dbReference>
<keyword evidence="9" id="KW-1185">Reference proteome</keyword>
<keyword evidence="2 5" id="KW-0689">Ribosomal protein</keyword>
<evidence type="ECO:0000256" key="3">
    <source>
        <dbReference type="ARBA" id="ARBA00023274"/>
    </source>
</evidence>
<keyword evidence="3 5" id="KW-0687">Ribonucleoprotein</keyword>
<protein>
    <recommendedName>
        <fullName evidence="4 5">Small ribosomal subunit protein uS9</fullName>
    </recommendedName>
</protein>
<evidence type="ECO:0000313" key="9">
    <source>
        <dbReference type="Proteomes" id="UP000032046"/>
    </source>
</evidence>
<evidence type="ECO:0000256" key="1">
    <source>
        <dbReference type="ARBA" id="ARBA00005251"/>
    </source>
</evidence>
<dbReference type="SUPFAM" id="SSF54211">
    <property type="entry name" value="Ribosomal protein S5 domain 2-like"/>
    <property type="match status" value="1"/>
</dbReference>
<dbReference type="GO" id="GO:0003723">
    <property type="term" value="F:RNA binding"/>
    <property type="evidence" value="ECO:0007669"/>
    <property type="project" value="TreeGrafter"/>
</dbReference>
<name>A0A0D0IT35_9BACT</name>
<evidence type="ECO:0000256" key="5">
    <source>
        <dbReference type="HAMAP-Rule" id="MF_00532"/>
    </source>
</evidence>
<dbReference type="Pfam" id="PF00380">
    <property type="entry name" value="Ribosomal_S9"/>
    <property type="match status" value="1"/>
</dbReference>
<sequence>MEVINAIGRRKSAVARVYMSEGTGKITINKKDITEYFPSAIVQYVVKQPLLALDAVEKYDIKANLDGGGFTGQSQALRLAIARALVKVNAEDKKTLKDHGFMTRDSRAVERKKPGQPKARRRFQFSKR</sequence>
<evidence type="ECO:0000256" key="2">
    <source>
        <dbReference type="ARBA" id="ARBA00022980"/>
    </source>
</evidence>
<evidence type="ECO:0000256" key="7">
    <source>
        <dbReference type="SAM" id="MobiDB-lite"/>
    </source>
</evidence>
<dbReference type="GO" id="GO:0006412">
    <property type="term" value="P:translation"/>
    <property type="evidence" value="ECO:0007669"/>
    <property type="project" value="UniProtKB-UniRule"/>
</dbReference>
<dbReference type="GO" id="GO:0003735">
    <property type="term" value="F:structural constituent of ribosome"/>
    <property type="evidence" value="ECO:0007669"/>
    <property type="project" value="InterPro"/>
</dbReference>
<evidence type="ECO:0000256" key="4">
    <source>
        <dbReference type="ARBA" id="ARBA00035259"/>
    </source>
</evidence>